<proteinExistence type="predicted"/>
<accession>A0A3A1U6R1</accession>
<organism evidence="1 2">
    <name type="scientific">Amnibacterium setariae</name>
    <dbReference type="NCBI Taxonomy" id="2306585"/>
    <lineage>
        <taxon>Bacteria</taxon>
        <taxon>Bacillati</taxon>
        <taxon>Actinomycetota</taxon>
        <taxon>Actinomycetes</taxon>
        <taxon>Micrococcales</taxon>
        <taxon>Microbacteriaceae</taxon>
        <taxon>Amnibacterium</taxon>
    </lineage>
</organism>
<evidence type="ECO:0000313" key="1">
    <source>
        <dbReference type="EMBL" id="RIX29989.1"/>
    </source>
</evidence>
<gene>
    <name evidence="1" type="ORF">D1781_00475</name>
</gene>
<protein>
    <submittedName>
        <fullName evidence="1">Uncharacterized protein</fullName>
    </submittedName>
</protein>
<sequence>MAQQHGFGYDAAVRAVEASDPRWTGGPDPQFDRRALLRFAHALAFAVEETPRWIETVAYPGLADTAELEVRVLTASVLAVVTTPWSAGGDDPEPTVKLRPLRLLNAIEVDGFVYDGDGLPAGCTITLLFEDATGVRLGAAAGADRTVLATMLPALRALLIR</sequence>
<evidence type="ECO:0000313" key="2">
    <source>
        <dbReference type="Proteomes" id="UP000265742"/>
    </source>
</evidence>
<dbReference type="EMBL" id="QXTG01000001">
    <property type="protein sequence ID" value="RIX29989.1"/>
    <property type="molecule type" value="Genomic_DNA"/>
</dbReference>
<keyword evidence="2" id="KW-1185">Reference proteome</keyword>
<dbReference type="Proteomes" id="UP000265742">
    <property type="component" value="Unassembled WGS sequence"/>
</dbReference>
<reference evidence="2" key="1">
    <citation type="submission" date="2018-09" db="EMBL/GenBank/DDBJ databases">
        <authorList>
            <person name="Kim I."/>
        </authorList>
    </citation>
    <scope>NUCLEOTIDE SEQUENCE [LARGE SCALE GENOMIC DNA]</scope>
    <source>
        <strain evidence="2">DD4a</strain>
    </source>
</reference>
<name>A0A3A1U6R1_9MICO</name>
<comment type="caution">
    <text evidence="1">The sequence shown here is derived from an EMBL/GenBank/DDBJ whole genome shotgun (WGS) entry which is preliminary data.</text>
</comment>
<dbReference type="RefSeq" id="WP_119480352.1">
    <property type="nucleotide sequence ID" value="NZ_QXTG01000001.1"/>
</dbReference>
<dbReference type="OrthoDB" id="9897304at2"/>
<dbReference type="AlphaFoldDB" id="A0A3A1U6R1"/>